<keyword evidence="1" id="KW-1133">Transmembrane helix</keyword>
<protein>
    <submittedName>
        <fullName evidence="2">Uncharacterized protein</fullName>
    </submittedName>
</protein>
<dbReference type="Proteomes" id="UP000249542">
    <property type="component" value="Unassembled WGS sequence"/>
</dbReference>
<reference evidence="2 3" key="1">
    <citation type="submission" date="2018-06" db="EMBL/GenBank/DDBJ databases">
        <title>Genomic Encyclopedia of Archaeal and Bacterial Type Strains, Phase II (KMG-II): from individual species to whole genera.</title>
        <authorList>
            <person name="Goeker M."/>
        </authorList>
    </citation>
    <scope>NUCLEOTIDE SEQUENCE [LARGE SCALE GENOMIC DNA]</scope>
    <source>
        <strain evidence="2 3">DSM 15361</strain>
    </source>
</reference>
<keyword evidence="3" id="KW-1185">Reference proteome</keyword>
<proteinExistence type="predicted"/>
<evidence type="ECO:0000313" key="3">
    <source>
        <dbReference type="Proteomes" id="UP000249542"/>
    </source>
</evidence>
<dbReference type="EMBL" id="QKYV01000004">
    <property type="protein sequence ID" value="PZW40521.1"/>
    <property type="molecule type" value="Genomic_DNA"/>
</dbReference>
<evidence type="ECO:0000313" key="2">
    <source>
        <dbReference type="EMBL" id="PZW40521.1"/>
    </source>
</evidence>
<dbReference type="AlphaFoldDB" id="A0A2W7I0S7"/>
<evidence type="ECO:0000256" key="1">
    <source>
        <dbReference type="SAM" id="Phobius"/>
    </source>
</evidence>
<sequence>MKVNILSIFYLAFSMMLLKINYSMIAVILLAVLFVYTYSIKYTSLLNKKIVKPIVVKK</sequence>
<comment type="caution">
    <text evidence="2">The sequence shown here is derived from an EMBL/GenBank/DDBJ whole genome shotgun (WGS) entry which is preliminary data.</text>
</comment>
<name>A0A2W7I0S7_9FLAO</name>
<keyword evidence="1" id="KW-0812">Transmembrane</keyword>
<keyword evidence="1" id="KW-0472">Membrane</keyword>
<feature type="transmembrane region" description="Helical" evidence="1">
    <location>
        <begin position="20"/>
        <end position="39"/>
    </location>
</feature>
<organism evidence="2 3">
    <name type="scientific">Mesonia algae</name>
    <dbReference type="NCBI Taxonomy" id="213248"/>
    <lineage>
        <taxon>Bacteria</taxon>
        <taxon>Pseudomonadati</taxon>
        <taxon>Bacteroidota</taxon>
        <taxon>Flavobacteriia</taxon>
        <taxon>Flavobacteriales</taxon>
        <taxon>Flavobacteriaceae</taxon>
        <taxon>Mesonia</taxon>
    </lineage>
</organism>
<gene>
    <name evidence="2" type="ORF">LX95_01584</name>
</gene>
<accession>A0A2W7I0S7</accession>